<feature type="domain" description="DUF218" evidence="2">
    <location>
        <begin position="146"/>
        <end position="276"/>
    </location>
</feature>
<organism evidence="3 4">
    <name type="scientific">Loigolactobacillus zhaoyuanensis</name>
    <dbReference type="NCBI Taxonomy" id="2486017"/>
    <lineage>
        <taxon>Bacteria</taxon>
        <taxon>Bacillati</taxon>
        <taxon>Bacillota</taxon>
        <taxon>Bacilli</taxon>
        <taxon>Lactobacillales</taxon>
        <taxon>Lactobacillaceae</taxon>
        <taxon>Loigolactobacillus</taxon>
    </lineage>
</organism>
<keyword evidence="1" id="KW-1133">Transmembrane helix</keyword>
<proteinExistence type="predicted"/>
<evidence type="ECO:0000256" key="1">
    <source>
        <dbReference type="SAM" id="Phobius"/>
    </source>
</evidence>
<evidence type="ECO:0000259" key="2">
    <source>
        <dbReference type="Pfam" id="PF02698"/>
    </source>
</evidence>
<dbReference type="InterPro" id="IPR003848">
    <property type="entry name" value="DUF218"/>
</dbReference>
<comment type="caution">
    <text evidence="3">The sequence shown here is derived from an EMBL/GenBank/DDBJ whole genome shotgun (WGS) entry which is preliminary data.</text>
</comment>
<keyword evidence="4" id="KW-1185">Reference proteome</keyword>
<accession>A0ABW8UF53</accession>
<dbReference type="PANTHER" id="PTHR30336:SF4">
    <property type="entry name" value="ENVELOPE BIOGENESIS FACTOR ELYC"/>
    <property type="match status" value="1"/>
</dbReference>
<keyword evidence="1" id="KW-0812">Transmembrane</keyword>
<feature type="transmembrane region" description="Helical" evidence="1">
    <location>
        <begin position="85"/>
        <end position="107"/>
    </location>
</feature>
<dbReference type="Pfam" id="PF02698">
    <property type="entry name" value="DUF218"/>
    <property type="match status" value="1"/>
</dbReference>
<dbReference type="EMBL" id="JBGQPK010000011">
    <property type="protein sequence ID" value="MFL2028840.1"/>
    <property type="molecule type" value="Genomic_DNA"/>
</dbReference>
<dbReference type="CDD" id="cd06259">
    <property type="entry name" value="YdcF-like"/>
    <property type="match status" value="1"/>
</dbReference>
<dbReference type="InterPro" id="IPR051599">
    <property type="entry name" value="Cell_Envelope_Assoc"/>
</dbReference>
<keyword evidence="1" id="KW-0472">Membrane</keyword>
<dbReference type="RefSeq" id="WP_125549155.1">
    <property type="nucleotide sequence ID" value="NZ_JBGQPK010000011.1"/>
</dbReference>
<gene>
    <name evidence="3" type="ORF">ACEN34_04330</name>
</gene>
<dbReference type="Proteomes" id="UP001625389">
    <property type="component" value="Unassembled WGS sequence"/>
</dbReference>
<dbReference type="Gene3D" id="3.40.50.620">
    <property type="entry name" value="HUPs"/>
    <property type="match status" value="1"/>
</dbReference>
<evidence type="ECO:0000313" key="4">
    <source>
        <dbReference type="Proteomes" id="UP001625389"/>
    </source>
</evidence>
<sequence length="309" mass="34671">MWWLVGLSILVLVAYWRRLFWLAGYGAVFGGGILGWYLLTAGGGLNLIQRVLPWGYGVVSGLLVIVGYLFWYFARQLLRRRGERLAYRSLQLVALILVLLPVLTLWWRSRLVALLWLSVGYFAVGLLAYAVGTLLLLSYPKPAQPQYVIVLGSGLRPDGQLTSTLYWRVRRAAQLYRRLGGHIIVSGGQGSDEPCSEAEAMAAVLIKMGVPASALILEDRSTSTLENLQLSLAMVPVTAVAGVLTSNFHILRAALYANRLDRQLTYYAAYTPWRYLPIGALRDYLALLVMTRWRQLAGWLLLMLLEIWL</sequence>
<feature type="transmembrane region" description="Helical" evidence="1">
    <location>
        <begin position="51"/>
        <end position="73"/>
    </location>
</feature>
<feature type="transmembrane region" description="Helical" evidence="1">
    <location>
        <begin position="20"/>
        <end position="39"/>
    </location>
</feature>
<reference evidence="3 4" key="1">
    <citation type="submission" date="2024-08" db="EMBL/GenBank/DDBJ databases">
        <authorList>
            <person name="Arias E."/>
        </authorList>
    </citation>
    <scope>NUCLEOTIDE SEQUENCE [LARGE SCALE GENOMIC DNA]</scope>
    <source>
        <strain evidence="3 4">FAM 25317</strain>
    </source>
</reference>
<dbReference type="PANTHER" id="PTHR30336">
    <property type="entry name" value="INNER MEMBRANE PROTEIN, PROBABLE PERMEASE"/>
    <property type="match status" value="1"/>
</dbReference>
<name>A0ABW8UF53_9LACO</name>
<feature type="transmembrane region" description="Helical" evidence="1">
    <location>
        <begin position="113"/>
        <end position="137"/>
    </location>
</feature>
<protein>
    <submittedName>
        <fullName evidence="3">YdcF family protein</fullName>
    </submittedName>
</protein>
<evidence type="ECO:0000313" key="3">
    <source>
        <dbReference type="EMBL" id="MFL2028840.1"/>
    </source>
</evidence>
<dbReference type="InterPro" id="IPR014729">
    <property type="entry name" value="Rossmann-like_a/b/a_fold"/>
</dbReference>